<keyword evidence="12" id="KW-1185">Reference proteome</keyword>
<keyword evidence="7" id="KW-0865">Zymogen</keyword>
<dbReference type="OrthoDB" id="409122at2759"/>
<evidence type="ECO:0000259" key="10">
    <source>
        <dbReference type="PROSITE" id="PS51695"/>
    </source>
</evidence>
<dbReference type="InterPro" id="IPR030400">
    <property type="entry name" value="Sedolisin_dom"/>
</dbReference>
<evidence type="ECO:0000256" key="1">
    <source>
        <dbReference type="ARBA" id="ARBA00004239"/>
    </source>
</evidence>
<dbReference type="Gene3D" id="3.40.50.200">
    <property type="entry name" value="Peptidase S8/S53 domain"/>
    <property type="match status" value="1"/>
</dbReference>
<dbReference type="GO" id="GO:0008240">
    <property type="term" value="F:tripeptidyl-peptidase activity"/>
    <property type="evidence" value="ECO:0007669"/>
    <property type="project" value="TreeGrafter"/>
</dbReference>
<evidence type="ECO:0000256" key="9">
    <source>
        <dbReference type="SAM" id="SignalP"/>
    </source>
</evidence>
<feature type="domain" description="Peptidase S53" evidence="10">
    <location>
        <begin position="202"/>
        <end position="559"/>
    </location>
</feature>
<dbReference type="CDD" id="cd11377">
    <property type="entry name" value="Pro-peptidase_S53"/>
    <property type="match status" value="1"/>
</dbReference>
<evidence type="ECO:0000256" key="5">
    <source>
        <dbReference type="ARBA" id="ARBA00022825"/>
    </source>
</evidence>
<evidence type="ECO:0000256" key="3">
    <source>
        <dbReference type="ARBA" id="ARBA00022723"/>
    </source>
</evidence>
<comment type="subcellular location">
    <subcellularLocation>
        <location evidence="1">Secreted</location>
        <location evidence="1">Extracellular space</location>
    </subcellularLocation>
</comment>
<feature type="chain" id="PRO_5034362467" evidence="9">
    <location>
        <begin position="19"/>
        <end position="559"/>
    </location>
</feature>
<dbReference type="CDD" id="cd04056">
    <property type="entry name" value="Peptidases_S53"/>
    <property type="match status" value="1"/>
</dbReference>
<dbReference type="GO" id="GO:0046872">
    <property type="term" value="F:metal ion binding"/>
    <property type="evidence" value="ECO:0007669"/>
    <property type="project" value="UniProtKB-UniRule"/>
</dbReference>
<keyword evidence="5 8" id="KW-0720">Serine protease</keyword>
<feature type="binding site" evidence="8">
    <location>
        <position position="538"/>
    </location>
    <ligand>
        <name>Ca(2+)</name>
        <dbReference type="ChEBI" id="CHEBI:29108"/>
    </ligand>
</feature>
<dbReference type="InterPro" id="IPR050819">
    <property type="entry name" value="Tripeptidyl-peptidase_I"/>
</dbReference>
<feature type="active site" description="Charge relay system" evidence="8">
    <location>
        <position position="287"/>
    </location>
</feature>
<keyword evidence="2 8" id="KW-0645">Protease</keyword>
<evidence type="ECO:0000256" key="7">
    <source>
        <dbReference type="ARBA" id="ARBA00023145"/>
    </source>
</evidence>
<evidence type="ECO:0000256" key="2">
    <source>
        <dbReference type="ARBA" id="ARBA00022670"/>
    </source>
</evidence>
<dbReference type="PROSITE" id="PS51695">
    <property type="entry name" value="SEDOLISIN"/>
    <property type="match status" value="1"/>
</dbReference>
<keyword evidence="6 8" id="KW-0106">Calcium</keyword>
<comment type="caution">
    <text evidence="11">The sequence shown here is derived from an EMBL/GenBank/DDBJ whole genome shotgun (WGS) entry which is preliminary data.</text>
</comment>
<evidence type="ECO:0000313" key="11">
    <source>
        <dbReference type="EMBL" id="KAF7378440.1"/>
    </source>
</evidence>
<organism evidence="11 12">
    <name type="scientific">Mycena sanguinolenta</name>
    <dbReference type="NCBI Taxonomy" id="230812"/>
    <lineage>
        <taxon>Eukaryota</taxon>
        <taxon>Fungi</taxon>
        <taxon>Dikarya</taxon>
        <taxon>Basidiomycota</taxon>
        <taxon>Agaricomycotina</taxon>
        <taxon>Agaricomycetes</taxon>
        <taxon>Agaricomycetidae</taxon>
        <taxon>Agaricales</taxon>
        <taxon>Marasmiineae</taxon>
        <taxon>Mycenaceae</taxon>
        <taxon>Mycena</taxon>
    </lineage>
</organism>
<dbReference type="InterPro" id="IPR015366">
    <property type="entry name" value="S53_propep"/>
</dbReference>
<dbReference type="SMART" id="SM00944">
    <property type="entry name" value="Pro-kuma_activ"/>
    <property type="match status" value="1"/>
</dbReference>
<dbReference type="SUPFAM" id="SSF54897">
    <property type="entry name" value="Protease propeptides/inhibitors"/>
    <property type="match status" value="1"/>
</dbReference>
<dbReference type="GO" id="GO:0005576">
    <property type="term" value="C:extracellular region"/>
    <property type="evidence" value="ECO:0007669"/>
    <property type="project" value="UniProtKB-SubCell"/>
</dbReference>
<feature type="active site" description="Charge relay system" evidence="8">
    <location>
        <position position="475"/>
    </location>
</feature>
<dbReference type="AlphaFoldDB" id="A0A8H6ZN11"/>
<protein>
    <submittedName>
        <fullName evidence="11">Family S53 protease-like protein</fullName>
    </submittedName>
</protein>
<feature type="binding site" evidence="8">
    <location>
        <position position="518"/>
    </location>
    <ligand>
        <name>Ca(2+)</name>
        <dbReference type="ChEBI" id="CHEBI:29108"/>
    </ligand>
</feature>
<name>A0A8H6ZN11_9AGAR</name>
<feature type="binding site" evidence="8">
    <location>
        <position position="517"/>
    </location>
    <ligand>
        <name>Ca(2+)</name>
        <dbReference type="ChEBI" id="CHEBI:29108"/>
    </ligand>
</feature>
<evidence type="ECO:0000256" key="4">
    <source>
        <dbReference type="ARBA" id="ARBA00022801"/>
    </source>
</evidence>
<dbReference type="GO" id="GO:0004252">
    <property type="term" value="F:serine-type endopeptidase activity"/>
    <property type="evidence" value="ECO:0007669"/>
    <property type="project" value="UniProtKB-UniRule"/>
</dbReference>
<feature type="binding site" evidence="8">
    <location>
        <position position="540"/>
    </location>
    <ligand>
        <name>Ca(2+)</name>
        <dbReference type="ChEBI" id="CHEBI:29108"/>
    </ligand>
</feature>
<dbReference type="SUPFAM" id="SSF52743">
    <property type="entry name" value="Subtilisin-like"/>
    <property type="match status" value="1"/>
</dbReference>
<evidence type="ECO:0000256" key="8">
    <source>
        <dbReference type="PROSITE-ProRule" id="PRU01032"/>
    </source>
</evidence>
<accession>A0A8H6ZN11</accession>
<gene>
    <name evidence="11" type="ORF">MSAN_00270900</name>
</gene>
<keyword evidence="4 8" id="KW-0378">Hydrolase</keyword>
<feature type="active site" description="Charge relay system" evidence="8">
    <location>
        <position position="283"/>
    </location>
</feature>
<comment type="cofactor">
    <cofactor evidence="8">
        <name>Ca(2+)</name>
        <dbReference type="ChEBI" id="CHEBI:29108"/>
    </cofactor>
    <text evidence="8">Binds 1 Ca(2+) ion per subunit.</text>
</comment>
<dbReference type="GO" id="GO:0006508">
    <property type="term" value="P:proteolysis"/>
    <property type="evidence" value="ECO:0007669"/>
    <property type="project" value="UniProtKB-KW"/>
</dbReference>
<dbReference type="Proteomes" id="UP000623467">
    <property type="component" value="Unassembled WGS sequence"/>
</dbReference>
<dbReference type="EMBL" id="JACAZH010000001">
    <property type="protein sequence ID" value="KAF7378440.1"/>
    <property type="molecule type" value="Genomic_DNA"/>
</dbReference>
<evidence type="ECO:0000256" key="6">
    <source>
        <dbReference type="ARBA" id="ARBA00022837"/>
    </source>
</evidence>
<sequence>MALFRLLPVVLLATSVLSNTLILHESVSHVPSGFEVLGSPSPTQEIELLVALVQPNITGLAKVLDAISFPSSPSYGKYLTAAEVAEYVKPAADSVSAVTNWLPNGASPKTFSPAGDILKVSLTVEQAEELFNTTFKTYTYSANGKEMIRAMNYSLPSTMQQHILYVHPIVSFAPPPQRPAQNTAYKRRATPKSRQLVPCEDIVHPACIQEFYGLPNTTISGSTSNYIGVAGYNVDNASGGEYANNADLATFLNEFRPDIAGNTFSLALLNGAENLQDDSGGLEGQIDIQYTVGIAGNVPVTYVLDLNDDAVGEYMDAINWILTQDTPPTVFTTSYGNEESDFTQSTATSICNGYMQVAAMGVSMLFASGDGGASDKQTNCTEFVPMFPPTCPYVTSVGGTFFQPTTAFTFSGGGFSNYFSVPSWQAADTSAYLGSIGDEFAGMYNPDGRGFPDVASEWEVYIVNEGGVTSVGGTSCASPIFASFIALVNDRLIAAGKPVLGFLNPLLYSTGRTGLDDVTTGQSFGCSGSTSGWNAGTGWDPVSGLGTPNFPAMIEALGI</sequence>
<feature type="signal peptide" evidence="9">
    <location>
        <begin position="1"/>
        <end position="18"/>
    </location>
</feature>
<dbReference type="Pfam" id="PF09286">
    <property type="entry name" value="Pro-kuma_activ"/>
    <property type="match status" value="1"/>
</dbReference>
<keyword evidence="3 8" id="KW-0479">Metal-binding</keyword>
<dbReference type="PANTHER" id="PTHR14218:SF15">
    <property type="entry name" value="TRIPEPTIDYL-PEPTIDASE 1"/>
    <property type="match status" value="1"/>
</dbReference>
<keyword evidence="9" id="KW-0732">Signal</keyword>
<proteinExistence type="predicted"/>
<evidence type="ECO:0000313" key="12">
    <source>
        <dbReference type="Proteomes" id="UP000623467"/>
    </source>
</evidence>
<dbReference type="InterPro" id="IPR036852">
    <property type="entry name" value="Peptidase_S8/S53_dom_sf"/>
</dbReference>
<dbReference type="PANTHER" id="PTHR14218">
    <property type="entry name" value="PROTEASE S8 TRIPEPTIDYL PEPTIDASE I CLN2"/>
    <property type="match status" value="1"/>
</dbReference>
<reference evidence="11" key="1">
    <citation type="submission" date="2020-05" db="EMBL/GenBank/DDBJ databases">
        <title>Mycena genomes resolve the evolution of fungal bioluminescence.</title>
        <authorList>
            <person name="Tsai I.J."/>
        </authorList>
    </citation>
    <scope>NUCLEOTIDE SEQUENCE</scope>
    <source>
        <strain evidence="11">160909Yilan</strain>
    </source>
</reference>